<evidence type="ECO:0000313" key="2">
    <source>
        <dbReference type="EMBL" id="EQB19586.1"/>
    </source>
</evidence>
<proteinExistence type="predicted"/>
<evidence type="ECO:0000256" key="1">
    <source>
        <dbReference type="SAM" id="Phobius"/>
    </source>
</evidence>
<dbReference type="InterPro" id="IPR035948">
    <property type="entry name" value="YwqG-like_sf"/>
</dbReference>
<accession>T0HT78</accession>
<organism evidence="2 3">
    <name type="scientific">Novosphingobium lindaniclasticum LE124</name>
    <dbReference type="NCBI Taxonomy" id="1096930"/>
    <lineage>
        <taxon>Bacteria</taxon>
        <taxon>Pseudomonadati</taxon>
        <taxon>Pseudomonadota</taxon>
        <taxon>Alphaproteobacteria</taxon>
        <taxon>Sphingomonadales</taxon>
        <taxon>Sphingomonadaceae</taxon>
        <taxon>Novosphingobium</taxon>
    </lineage>
</organism>
<dbReference type="SUPFAM" id="SSF103032">
    <property type="entry name" value="Hypothetical protein YwqG"/>
    <property type="match status" value="2"/>
</dbReference>
<protein>
    <recommendedName>
        <fullName evidence="4">DUF1963 domain-containing protein</fullName>
    </recommendedName>
</protein>
<name>T0HT78_9SPHN</name>
<gene>
    <name evidence="2" type="ORF">L284_01365</name>
</gene>
<dbReference type="InterPro" id="IPR015315">
    <property type="entry name" value="DUF1963"/>
</dbReference>
<dbReference type="OrthoDB" id="8135222at2"/>
<dbReference type="Proteomes" id="UP000015527">
    <property type="component" value="Unassembled WGS sequence"/>
</dbReference>
<comment type="caution">
    <text evidence="2">The sequence shown here is derived from an EMBL/GenBank/DDBJ whole genome shotgun (WGS) entry which is preliminary data.</text>
</comment>
<dbReference type="PATRIC" id="fig|1096930.3.peg.267"/>
<evidence type="ECO:0000313" key="3">
    <source>
        <dbReference type="Proteomes" id="UP000015527"/>
    </source>
</evidence>
<keyword evidence="1" id="KW-1133">Transmembrane helix</keyword>
<keyword evidence="1" id="KW-0812">Transmembrane</keyword>
<reference evidence="2 3" key="1">
    <citation type="journal article" date="2013" name="Genome Announc.">
        <title>Genome Sequence of Novosphingobium lindaniclasticum LE124T, Isolated from a Hexachlorocyclohexane Dumpsite.</title>
        <authorList>
            <person name="Saxena A."/>
            <person name="Nayyar N."/>
            <person name="Sangwan N."/>
            <person name="Kumari R."/>
            <person name="Khurana J.P."/>
            <person name="Lal R."/>
        </authorList>
    </citation>
    <scope>NUCLEOTIDE SEQUENCE [LARGE SCALE GENOMIC DNA]</scope>
    <source>
        <strain evidence="2 3">LE124</strain>
    </source>
</reference>
<evidence type="ECO:0008006" key="4">
    <source>
        <dbReference type="Google" id="ProtNLM"/>
    </source>
</evidence>
<dbReference type="Pfam" id="PF09234">
    <property type="entry name" value="DUF1963"/>
    <property type="match status" value="2"/>
</dbReference>
<feature type="transmembrane region" description="Helical" evidence="1">
    <location>
        <begin position="43"/>
        <end position="75"/>
    </location>
</feature>
<dbReference type="eggNOG" id="COG3878">
    <property type="taxonomic scope" value="Bacteria"/>
</dbReference>
<dbReference type="RefSeq" id="WP_021232265.1">
    <property type="nucleotide sequence ID" value="NZ_ATHL01000011.1"/>
</dbReference>
<dbReference type="AlphaFoldDB" id="T0HT78"/>
<dbReference type="EMBL" id="ATHL01000011">
    <property type="protein sequence ID" value="EQB19586.1"/>
    <property type="molecule type" value="Genomic_DNA"/>
</dbReference>
<dbReference type="Gene3D" id="2.30.320.10">
    <property type="entry name" value="YwqG-like"/>
    <property type="match status" value="2"/>
</dbReference>
<keyword evidence="1" id="KW-0472">Membrane</keyword>
<keyword evidence="3" id="KW-1185">Reference proteome</keyword>
<sequence>MKRWIAMVVIIALAGAAAGYVVDAPFAPHAAPPSRPTFAMFDQAAAAMLALLGPIGAIAAPLVTGAVLCGLLLLLNGARPVPVASGPVWRPEFRATDQGLLRPNEARAGESEAPDIEGPPPGPLALIRKARSRSRDWFDDPSWLGGLPKLTGIPWPRDENGAPLPFAAQIDLADIAAACPEAPLPAAGSLAFFLGDGAVVPVPPGAHEFTAPPAAPRDGKGLPASNTARPFQDFFPFWPVEPVAVALPEDLRDGDEPGDEEAVERAMTEWLARRYPLRDGALTVPEPVTRIWWHGACHLAERLHVALAEASRLIDKRMIRTSDARADIEMLQSDPATTPLRLEAAERAFEREEAKLANIRAQHAALSQVVPAMDGFVDDRDLWSPLSQDEFAVIEDVLTHLGRDCPDLVRCHLPQSMAEIAALSLRAMVSGPPEALAQVPDSELARINAAFRLANLHQHQMFGPSGGLSRAGHDDHRGEILLLQLARDDMMDWDWALYQFWIRPEDLARRRWDRVALTFQSG</sequence>